<dbReference type="InterPro" id="IPR000742">
    <property type="entry name" value="EGF"/>
</dbReference>
<keyword evidence="4" id="KW-0272">Extracellular matrix</keyword>
<dbReference type="GO" id="GO:0070325">
    <property type="term" value="F:lipoprotein particle receptor binding"/>
    <property type="evidence" value="ECO:0007669"/>
    <property type="project" value="InterPro"/>
</dbReference>
<keyword evidence="3" id="KW-0964">Secreted</keyword>
<protein>
    <recommendedName>
        <fullName evidence="14">Reelin</fullName>
    </recommendedName>
</protein>
<dbReference type="InterPro" id="IPR034968">
    <property type="entry name" value="Reelin"/>
</dbReference>
<keyword evidence="20" id="KW-1185">Reference proteome</keyword>
<evidence type="ECO:0000256" key="10">
    <source>
        <dbReference type="ARBA" id="ARBA00022837"/>
    </source>
</evidence>
<sequence length="1918" mass="213994">PAIFRWWQPGGVHHSFSIDNVYMGPACPDNCHRQGVCKSGKCQCYVTVDGVLGDNCSPLKTAPAGMLDRFDNKNMPSMIYWDRILGGHLGRACGTVDYDNALYFGGDGTREAVTVALNTTHKKIMEFSVKIGDNRNSESCRVPRDRNEGVVVDFSTDNGITWQVLKVVEPSFEDITPSTVLIELPSSAKQERTIFRFWQPLGLGDMPRAEWAVDSVMVGVNETSDYGFEDTFDGRNPDPHNWFLADSAVQRETCNSNDNALEFSNKNGLQQAETWDYQVTPSTFLQFDLAMNCGSLPMINECKPPNFECSGYHLSSSYMSDQFPDWRRVTVALPEGAVSPATRIRWLGPKPELGSNIWALDNVYLGDECPWLCSGHGFCHQGKCHCDQGFGGDFCVPFVPLPMAIRDDFNSEKSDNTVWKEIYGGSNSHMCGPVVTGRSLTFNKDGLRMAVTQDMDTTMLVSAEFYFKYGCGSEAPFWPRNQSVLLQYSVNGGITWKLLKEIHFSNTSAPKFYTLLLPSSAKHNATRLRSVWSVDNLFIGTMAVNPGSVVDNFDTDQPDPMSWIFVNDGTVDEYCSRNSRSLTDTGVTSLVFRREEGGELSAISSDLEIGPMSILQFDINVGCGAEPTSRYPVRLEYSTDGGSTWSLVGPNCMDKTTASCFESTLPTTIYYAGDSLYWQRKVVPLDHLHVCGTLRFRWYQGKIPDTDFGPEWALDNVYIGMACPDNCNGHGYCLGGVLCQCDPGYTGATCVADDARPSYLKDDFDSVDVIIRPKVDVLLPSSVSDNRLDVNEKNWQLWSGGHPANHHQCGKIFTGASFVHDREGHRTLTTVPLDLSRANIIQFYLKLGCNNTVTKLSPPVFLQYSTNGGITWTTMEQFDFNPDSNKPKYIAAHIAQGAQTNITQIRWWQPSTTGRYDDHWAIDQIYIGGKSDGEDILQDEPGQPLNTTWLEHPGAKVQPFCKSDGATIHFREKESERYASTADVMVGDGSILQFELAMSCETVLGKDQQCYDVVLEYSLDMGKTWRLLRPSCFPSMNGCGSYHASTAFTSDIYTGWHRVTIPIPKNAWSTQTRFRLYQVQGFSSDQSWAVQSLYIGSACPNRCSGHGRCVASQCVCDEHWNGTDCSVTEEHLPTILVEDFLESYNKNNWDQVVGGSVSQPCRLVSAGDVLHFKGPCSRLLQTKPLDLQAAVLIQFYFLYGCVKNPAKRDEGVILEFSTDHGITWQFVTEMHYNLYRTPTLHWSPACGGTCTHNEYNCVNTALVNIDYSTDHGMTWTDLVTHCLNDMSCQPHSKTAAGHYHGLHDSWRRITIPLYGLPVSNGTRFRWQQLPGGMPGSQDWALGDIYIGPACEDNCNGHGFCLMEECICDGGFGGDNCNLLTTNILVNQLKDTFDIVNKLNETKWPWVQNGNVQIPCRNLVQGPALVFSGVGTKEVVTGNLDLRDARFVQYTAFMWSKEGHHNLCSLPPDHKYQNVFLQYSADGGISWHTLHTLSPQRYWPQMHDYISLPIAARTNSTIIRWIQAEAPPMTLQRINWALDDVYIGGWEINPSVYHQSFDEDAPGDDPAAWEFSPNGVVEGEGGHCFSEGLSGSAMVWPDTRNKDASEQIQKFTTNQMIVQPGYMLQFKMIIGCGKYGEICSAPDSVIKLEYRRNPSSEVWDAVLPSCLPSSQNGGLCNPHQHHHASHYVLSQFLTWTRVTIPLSKVTFSSSTQFRWLQTGHNGSISWALDDIYIGEKCEEMCSGRGDCIHGVCHCDTGYSGPSCLPNSNDLLSRLFDSFEGGIFTTHWYTISGGGIGFGCGALLPYAHGKTLYFNECGERQAVTVELDTLHAIKIIFVIQIGCYAQTDNCNVNLAEGPNYRGVLLQYSKNKGAEWFLIAQHDPVDFLRPKRVAYENPQAAKGIGTQFRCRKPHRRGKWKS</sequence>
<evidence type="ECO:0000313" key="19">
    <source>
        <dbReference type="EMBL" id="CAG5116142.1"/>
    </source>
</evidence>
<keyword evidence="2" id="KW-0217">Developmental protein</keyword>
<evidence type="ECO:0000256" key="13">
    <source>
        <dbReference type="ARBA" id="ARBA00023773"/>
    </source>
</evidence>
<keyword evidence="10" id="KW-0106">Calcium</keyword>
<evidence type="ECO:0000256" key="1">
    <source>
        <dbReference type="ARBA" id="ARBA00004498"/>
    </source>
</evidence>
<evidence type="ECO:0000256" key="8">
    <source>
        <dbReference type="ARBA" id="ARBA00022825"/>
    </source>
</evidence>
<gene>
    <name evidence="19" type="ORF">CUNI_LOCUS1700</name>
</gene>
<comment type="similarity">
    <text evidence="13">Belongs to the reelin family.</text>
</comment>
<organism evidence="19 20">
    <name type="scientific">Candidula unifasciata</name>
    <dbReference type="NCBI Taxonomy" id="100452"/>
    <lineage>
        <taxon>Eukaryota</taxon>
        <taxon>Metazoa</taxon>
        <taxon>Spiralia</taxon>
        <taxon>Lophotrochozoa</taxon>
        <taxon>Mollusca</taxon>
        <taxon>Gastropoda</taxon>
        <taxon>Heterobranchia</taxon>
        <taxon>Euthyneura</taxon>
        <taxon>Panpulmonata</taxon>
        <taxon>Eupulmonata</taxon>
        <taxon>Stylommatophora</taxon>
        <taxon>Helicina</taxon>
        <taxon>Helicoidea</taxon>
        <taxon>Geomitridae</taxon>
        <taxon>Candidula</taxon>
    </lineage>
</organism>
<keyword evidence="11" id="KW-0130">Cell adhesion</keyword>
<feature type="disulfide bond" evidence="17">
    <location>
        <begin position="723"/>
        <end position="733"/>
    </location>
</feature>
<keyword evidence="9" id="KW-0862">Zinc</keyword>
<evidence type="ECO:0000256" key="3">
    <source>
        <dbReference type="ARBA" id="ARBA00022525"/>
    </source>
</evidence>
<dbReference type="Gene3D" id="2.60.120.260">
    <property type="entry name" value="Galactose-binding domain-like"/>
    <property type="match status" value="13"/>
</dbReference>
<dbReference type="PROSITE" id="PS01186">
    <property type="entry name" value="EGF_2"/>
    <property type="match status" value="4"/>
</dbReference>
<evidence type="ECO:0000256" key="17">
    <source>
        <dbReference type="PROSITE-ProRule" id="PRU00076"/>
    </source>
</evidence>
<dbReference type="EMBL" id="CAJHNH020000216">
    <property type="protein sequence ID" value="CAG5116142.1"/>
    <property type="molecule type" value="Genomic_DNA"/>
</dbReference>
<dbReference type="PANTHER" id="PTHR11841">
    <property type="entry name" value="REELIN"/>
    <property type="match status" value="1"/>
</dbReference>
<keyword evidence="5" id="KW-0645">Protease</keyword>
<comment type="function">
    <text evidence="16">Extracellular matrix serine protease secreted by pioneer neurons that plays a role in layering of neurons in the cerebral cortex and cerebellum by coordinating cell positioning during neurodevelopment. Regulates microtubule function in neurons and neuronal migration. Binding to the extracellular domains of lipoprotein receptors VLDLR and LRP8/APOER2 induces tyrosine phosphorylation of DAB1 and modulation of TAU phosphorylation. Affects migration of sympathetic preganglionic neurons in the spinal cord, where it seems to act as a barrier to neuronal migration. Enzymatic activity is important for the modulation of cell adhesion.</text>
</comment>
<comment type="caution">
    <text evidence="19">The sequence shown here is derived from an EMBL/GenBank/DDBJ whole genome shotgun (WGS) entry which is preliminary data.</text>
</comment>
<dbReference type="PANTHER" id="PTHR11841:SF1">
    <property type="entry name" value="REELIN"/>
    <property type="match status" value="1"/>
</dbReference>
<dbReference type="Pfam" id="PF21471">
    <property type="entry name" value="Reelin_subrepeat-B"/>
    <property type="match status" value="11"/>
</dbReference>
<dbReference type="OrthoDB" id="6107065at2759"/>
<keyword evidence="17" id="KW-1015">Disulfide bond</keyword>
<feature type="non-terminal residue" evidence="19">
    <location>
        <position position="1918"/>
    </location>
</feature>
<dbReference type="SUPFAM" id="SSF50939">
    <property type="entry name" value="Sialidases"/>
    <property type="match status" value="2"/>
</dbReference>
<evidence type="ECO:0000256" key="12">
    <source>
        <dbReference type="ARBA" id="ARBA00023180"/>
    </source>
</evidence>
<reference evidence="19" key="1">
    <citation type="submission" date="2021-04" db="EMBL/GenBank/DDBJ databases">
        <authorList>
            <consortium name="Molecular Ecology Group"/>
        </authorList>
    </citation>
    <scope>NUCLEOTIDE SEQUENCE</scope>
</reference>
<feature type="domain" description="EGF-like" evidence="18">
    <location>
        <begin position="719"/>
        <end position="751"/>
    </location>
</feature>
<evidence type="ECO:0000256" key="14">
    <source>
        <dbReference type="ARBA" id="ARBA00023900"/>
    </source>
</evidence>
<evidence type="ECO:0000256" key="11">
    <source>
        <dbReference type="ARBA" id="ARBA00022889"/>
    </source>
</evidence>
<accession>A0A8S3YLB0</accession>
<feature type="disulfide bond" evidence="17">
    <location>
        <begin position="741"/>
        <end position="750"/>
    </location>
</feature>
<dbReference type="PROSITE" id="PS00022">
    <property type="entry name" value="EGF_1"/>
    <property type="match status" value="3"/>
</dbReference>
<evidence type="ECO:0000256" key="16">
    <source>
        <dbReference type="ARBA" id="ARBA00046064"/>
    </source>
</evidence>
<evidence type="ECO:0000256" key="2">
    <source>
        <dbReference type="ARBA" id="ARBA00022473"/>
    </source>
</evidence>
<evidence type="ECO:0000256" key="9">
    <source>
        <dbReference type="ARBA" id="ARBA00022833"/>
    </source>
</evidence>
<dbReference type="GO" id="GO:0006508">
    <property type="term" value="P:proteolysis"/>
    <property type="evidence" value="ECO:0007669"/>
    <property type="project" value="UniProtKB-KW"/>
</dbReference>
<evidence type="ECO:0000256" key="7">
    <source>
        <dbReference type="ARBA" id="ARBA00022801"/>
    </source>
</evidence>
<dbReference type="InterPro" id="IPR049419">
    <property type="entry name" value="Reelin_subrepeat-B"/>
</dbReference>
<name>A0A8S3YLB0_9EUPU</name>
<comment type="subcellular location">
    <subcellularLocation>
        <location evidence="1">Secreted</location>
        <location evidence="1">Extracellular space</location>
        <location evidence="1">Extracellular matrix</location>
    </subcellularLocation>
</comment>
<keyword evidence="7" id="KW-0378">Hydrolase</keyword>
<dbReference type="FunFam" id="2.10.25.10:FF:000001">
    <property type="entry name" value="Tenascin C"/>
    <property type="match status" value="1"/>
</dbReference>
<evidence type="ECO:0000256" key="15">
    <source>
        <dbReference type="ARBA" id="ARBA00044961"/>
    </source>
</evidence>
<evidence type="ECO:0000313" key="20">
    <source>
        <dbReference type="Proteomes" id="UP000678393"/>
    </source>
</evidence>
<keyword evidence="8" id="KW-0720">Serine protease</keyword>
<evidence type="ECO:0000256" key="5">
    <source>
        <dbReference type="ARBA" id="ARBA00022670"/>
    </source>
</evidence>
<comment type="subunit">
    <text evidence="15">Oligomer of disulfide-linked homodimers.</text>
</comment>
<comment type="caution">
    <text evidence="17">Lacks conserved residue(s) required for the propagation of feature annotation.</text>
</comment>
<proteinExistence type="inferred from homology"/>
<keyword evidence="6" id="KW-0479">Metal-binding</keyword>
<dbReference type="PROSITE" id="PS50026">
    <property type="entry name" value="EGF_3"/>
    <property type="match status" value="1"/>
</dbReference>
<dbReference type="GO" id="GO:0001764">
    <property type="term" value="P:neuron migration"/>
    <property type="evidence" value="ECO:0007669"/>
    <property type="project" value="InterPro"/>
</dbReference>
<dbReference type="SMART" id="SM00181">
    <property type="entry name" value="EGF"/>
    <property type="match status" value="6"/>
</dbReference>
<dbReference type="Pfam" id="PF23106">
    <property type="entry name" value="EGF_Teneurin"/>
    <property type="match status" value="2"/>
</dbReference>
<keyword evidence="17" id="KW-0245">EGF-like domain</keyword>
<dbReference type="GO" id="GO:0007155">
    <property type="term" value="P:cell adhesion"/>
    <property type="evidence" value="ECO:0007669"/>
    <property type="project" value="UniProtKB-KW"/>
</dbReference>
<dbReference type="GO" id="GO:0008236">
    <property type="term" value="F:serine-type peptidase activity"/>
    <property type="evidence" value="ECO:0007669"/>
    <property type="project" value="UniProtKB-KW"/>
</dbReference>
<dbReference type="Proteomes" id="UP000678393">
    <property type="component" value="Unassembled WGS sequence"/>
</dbReference>
<evidence type="ECO:0000256" key="6">
    <source>
        <dbReference type="ARBA" id="ARBA00022723"/>
    </source>
</evidence>
<dbReference type="GO" id="GO:0046872">
    <property type="term" value="F:metal ion binding"/>
    <property type="evidence" value="ECO:0007669"/>
    <property type="project" value="UniProtKB-KW"/>
</dbReference>
<evidence type="ECO:0000259" key="18">
    <source>
        <dbReference type="PROSITE" id="PS50026"/>
    </source>
</evidence>
<dbReference type="GO" id="GO:0007417">
    <property type="term" value="P:central nervous system development"/>
    <property type="evidence" value="ECO:0007669"/>
    <property type="project" value="InterPro"/>
</dbReference>
<keyword evidence="12" id="KW-0325">Glycoprotein</keyword>
<dbReference type="FunFam" id="2.60.120.260:FF:000003">
    <property type="entry name" value="Reelin"/>
    <property type="match status" value="2"/>
</dbReference>
<dbReference type="InterPro" id="IPR036278">
    <property type="entry name" value="Sialidase_sf"/>
</dbReference>
<evidence type="ECO:0000256" key="4">
    <source>
        <dbReference type="ARBA" id="ARBA00022530"/>
    </source>
</evidence>